<dbReference type="GO" id="GO:0002376">
    <property type="term" value="P:immune system process"/>
    <property type="evidence" value="ECO:0007669"/>
    <property type="project" value="UniProtKB-KW"/>
</dbReference>
<keyword evidence="2" id="KW-0391">Immunity</keyword>
<sequence length="129" mass="14914">YGTTYVLIAGYGRVYSKRNERAKINCSHSIDSYNRILWYKQTNGEFEFLGYMLATEAPFSKSKFTMSRPAVLTSSLRIHPVQAADSAVYYCASSRAQWLRKPQQLNKNLKKKPEGEDKEEEEEEEEEEG</sequence>
<feature type="compositionally biased region" description="Acidic residues" evidence="3">
    <location>
        <begin position="116"/>
        <end position="129"/>
    </location>
</feature>
<protein>
    <recommendedName>
        <fullName evidence="4">Immunoglobulin V-set domain-containing protein</fullName>
    </recommendedName>
</protein>
<dbReference type="AlphaFoldDB" id="A0A671XM96"/>
<dbReference type="GeneTree" id="ENSGT00940000174883"/>
<name>A0A671XM96_SPAAU</name>
<keyword evidence="6" id="KW-1185">Reference proteome</keyword>
<reference evidence="5" key="2">
    <citation type="submission" date="2025-08" db="UniProtKB">
        <authorList>
            <consortium name="Ensembl"/>
        </authorList>
    </citation>
    <scope>IDENTIFICATION</scope>
</reference>
<dbReference type="Gene3D" id="2.60.40.10">
    <property type="entry name" value="Immunoglobulins"/>
    <property type="match status" value="1"/>
</dbReference>
<dbReference type="PANTHER" id="PTHR23268:SF28">
    <property type="entry name" value="T CELL RECEPTOR BETA VARIABLE 19"/>
    <property type="match status" value="1"/>
</dbReference>
<dbReference type="InterPro" id="IPR036179">
    <property type="entry name" value="Ig-like_dom_sf"/>
</dbReference>
<dbReference type="Pfam" id="PF07686">
    <property type="entry name" value="V-set"/>
    <property type="match status" value="1"/>
</dbReference>
<proteinExistence type="predicted"/>
<reference evidence="5" key="3">
    <citation type="submission" date="2025-09" db="UniProtKB">
        <authorList>
            <consortium name="Ensembl"/>
        </authorList>
    </citation>
    <scope>IDENTIFICATION</scope>
</reference>
<feature type="domain" description="Immunoglobulin V-set" evidence="4">
    <location>
        <begin position="21"/>
        <end position="93"/>
    </location>
</feature>
<dbReference type="Ensembl" id="ENSSAUT00010052544.1">
    <property type="protein sequence ID" value="ENSSAUP00010049945.1"/>
    <property type="gene ID" value="ENSSAUG00010020846.1"/>
</dbReference>
<dbReference type="CDD" id="cd00099">
    <property type="entry name" value="IgV"/>
    <property type="match status" value="1"/>
</dbReference>
<dbReference type="InterPro" id="IPR013783">
    <property type="entry name" value="Ig-like_fold"/>
</dbReference>
<accession>A0A671XM96</accession>
<evidence type="ECO:0000259" key="4">
    <source>
        <dbReference type="SMART" id="SM00406"/>
    </source>
</evidence>
<organism evidence="5 6">
    <name type="scientific">Sparus aurata</name>
    <name type="common">Gilthead sea bream</name>
    <dbReference type="NCBI Taxonomy" id="8175"/>
    <lineage>
        <taxon>Eukaryota</taxon>
        <taxon>Metazoa</taxon>
        <taxon>Chordata</taxon>
        <taxon>Craniata</taxon>
        <taxon>Vertebrata</taxon>
        <taxon>Euteleostomi</taxon>
        <taxon>Actinopterygii</taxon>
        <taxon>Neopterygii</taxon>
        <taxon>Teleostei</taxon>
        <taxon>Neoteleostei</taxon>
        <taxon>Acanthomorphata</taxon>
        <taxon>Eupercaria</taxon>
        <taxon>Spariformes</taxon>
        <taxon>Sparidae</taxon>
        <taxon>Sparus</taxon>
    </lineage>
</organism>
<dbReference type="GO" id="GO:0005886">
    <property type="term" value="C:plasma membrane"/>
    <property type="evidence" value="ECO:0007669"/>
    <property type="project" value="TreeGrafter"/>
</dbReference>
<dbReference type="SUPFAM" id="SSF48726">
    <property type="entry name" value="Immunoglobulin"/>
    <property type="match status" value="1"/>
</dbReference>
<keyword evidence="1" id="KW-0732">Signal</keyword>
<dbReference type="GO" id="GO:0007166">
    <property type="term" value="P:cell surface receptor signaling pathway"/>
    <property type="evidence" value="ECO:0007669"/>
    <property type="project" value="TreeGrafter"/>
</dbReference>
<reference evidence="5" key="1">
    <citation type="submission" date="2021-04" db="EMBL/GenBank/DDBJ databases">
        <authorList>
            <consortium name="Wellcome Sanger Institute Data Sharing"/>
        </authorList>
    </citation>
    <scope>NUCLEOTIDE SEQUENCE [LARGE SCALE GENOMIC DNA]</scope>
</reference>
<dbReference type="Proteomes" id="UP000472265">
    <property type="component" value="Chromosome 16"/>
</dbReference>
<evidence type="ECO:0000313" key="6">
    <source>
        <dbReference type="Proteomes" id="UP000472265"/>
    </source>
</evidence>
<dbReference type="InParanoid" id="A0A671XM96"/>
<dbReference type="InterPro" id="IPR050413">
    <property type="entry name" value="TCR_beta_variable"/>
</dbReference>
<dbReference type="SMART" id="SM00406">
    <property type="entry name" value="IGv"/>
    <property type="match status" value="1"/>
</dbReference>
<dbReference type="InterPro" id="IPR013106">
    <property type="entry name" value="Ig_V-set"/>
</dbReference>
<dbReference type="PANTHER" id="PTHR23268">
    <property type="entry name" value="T-CELL RECEPTOR BETA CHAIN"/>
    <property type="match status" value="1"/>
</dbReference>
<evidence type="ECO:0000256" key="3">
    <source>
        <dbReference type="SAM" id="MobiDB-lite"/>
    </source>
</evidence>
<evidence type="ECO:0000256" key="1">
    <source>
        <dbReference type="ARBA" id="ARBA00022729"/>
    </source>
</evidence>
<evidence type="ECO:0000313" key="5">
    <source>
        <dbReference type="Ensembl" id="ENSSAUP00010049945.1"/>
    </source>
</evidence>
<feature type="region of interest" description="Disordered" evidence="3">
    <location>
        <begin position="103"/>
        <end position="129"/>
    </location>
</feature>
<evidence type="ECO:0000256" key="2">
    <source>
        <dbReference type="ARBA" id="ARBA00022859"/>
    </source>
</evidence>